<dbReference type="Gene3D" id="3.30.710.10">
    <property type="entry name" value="Potassium Channel Kv1.1, Chain A"/>
    <property type="match status" value="1"/>
</dbReference>
<dbReference type="Proteomes" id="UP001217918">
    <property type="component" value="Unassembled WGS sequence"/>
</dbReference>
<reference evidence="2" key="1">
    <citation type="journal article" date="2023" name="Mol. Plant Microbe Interact.">
        <title>Elucidating the Obligate Nature and Biological Capacity of an Invasive Fungal Corn Pathogen.</title>
        <authorList>
            <person name="MacCready J.S."/>
            <person name="Roggenkamp E.M."/>
            <person name="Gdanetz K."/>
            <person name="Chilvers M.I."/>
        </authorList>
    </citation>
    <scope>NUCLEOTIDE SEQUENCE</scope>
    <source>
        <strain evidence="2">PM02</strain>
    </source>
</reference>
<protein>
    <recommendedName>
        <fullName evidence="1">BTB domain-containing protein</fullName>
    </recommendedName>
</protein>
<evidence type="ECO:0000313" key="2">
    <source>
        <dbReference type="EMBL" id="KAK2073138.1"/>
    </source>
</evidence>
<dbReference type="InterPro" id="IPR011333">
    <property type="entry name" value="SKP1/BTB/POZ_sf"/>
</dbReference>
<evidence type="ECO:0000259" key="1">
    <source>
        <dbReference type="PROSITE" id="PS50097"/>
    </source>
</evidence>
<dbReference type="CDD" id="cd18186">
    <property type="entry name" value="BTB_POZ_ZBTB_KLHL-like"/>
    <property type="match status" value="1"/>
</dbReference>
<dbReference type="AlphaFoldDB" id="A0AAD9I922"/>
<dbReference type="InterPro" id="IPR000210">
    <property type="entry name" value="BTB/POZ_dom"/>
</dbReference>
<gene>
    <name evidence="2" type="ORF">P8C59_007441</name>
</gene>
<comment type="caution">
    <text evidence="2">The sequence shown here is derived from an EMBL/GenBank/DDBJ whole genome shotgun (WGS) entry which is preliminary data.</text>
</comment>
<sequence length="397" mass="44416">MSSQLIAAKPTYANVVKGNLKALAVKVPQNVKLPDNASLDVSLSETPSSMVPTATETGAAVAQWLLEAKDLDIAVDTVVGRIQQANLGDDDELGADTFRPQFDQVQGANVYGGQQSVPAQNNYYQITPVYTFRSLVPAGISQAVHPNDIFSADQLAARYTGDHVEKCTFDQGDINAMWHFTTLRPDVYILCQDITFPVHRQTLCQNSPWFQKQLSQKPQRNQRYVELLLHGHQKEVLAVALKFMYTARYEGATMNIQDSRSALNGQCIAKNVVMYICGASVDCGLMMQYAIDALHQITGVLEKEVKGRVHQDLSSLYFPLTDALRQMYGQYRVDNVVRPLRVAMARLLDCCLVYLMGNEGFRAIFEHQWYPWLWTNLMRDNGVFLETGELGALPQIV</sequence>
<dbReference type="Pfam" id="PF00651">
    <property type="entry name" value="BTB"/>
    <property type="match status" value="1"/>
</dbReference>
<feature type="domain" description="BTB" evidence="1">
    <location>
        <begin position="185"/>
        <end position="253"/>
    </location>
</feature>
<keyword evidence="3" id="KW-1185">Reference proteome</keyword>
<dbReference type="SUPFAM" id="SSF54695">
    <property type="entry name" value="POZ domain"/>
    <property type="match status" value="1"/>
</dbReference>
<dbReference type="EMBL" id="JAQQPM010000006">
    <property type="protein sequence ID" value="KAK2073138.1"/>
    <property type="molecule type" value="Genomic_DNA"/>
</dbReference>
<organism evidence="2 3">
    <name type="scientific">Phyllachora maydis</name>
    <dbReference type="NCBI Taxonomy" id="1825666"/>
    <lineage>
        <taxon>Eukaryota</taxon>
        <taxon>Fungi</taxon>
        <taxon>Dikarya</taxon>
        <taxon>Ascomycota</taxon>
        <taxon>Pezizomycotina</taxon>
        <taxon>Sordariomycetes</taxon>
        <taxon>Sordariomycetidae</taxon>
        <taxon>Phyllachorales</taxon>
        <taxon>Phyllachoraceae</taxon>
        <taxon>Phyllachora</taxon>
    </lineage>
</organism>
<proteinExistence type="predicted"/>
<accession>A0AAD9I922</accession>
<name>A0AAD9I922_9PEZI</name>
<evidence type="ECO:0000313" key="3">
    <source>
        <dbReference type="Proteomes" id="UP001217918"/>
    </source>
</evidence>
<dbReference type="PROSITE" id="PS50097">
    <property type="entry name" value="BTB"/>
    <property type="match status" value="1"/>
</dbReference>